<accession>A0A0F9W1T0</accession>
<evidence type="ECO:0000313" key="1">
    <source>
        <dbReference type="EMBL" id="KKN79641.1"/>
    </source>
</evidence>
<dbReference type="AlphaFoldDB" id="A0A0F9W1T0"/>
<proteinExistence type="predicted"/>
<gene>
    <name evidence="1" type="ORF">LCGC14_0338450</name>
</gene>
<name>A0A0F9W1T0_9ZZZZ</name>
<comment type="caution">
    <text evidence="1">The sequence shown here is derived from an EMBL/GenBank/DDBJ whole genome shotgun (WGS) entry which is preliminary data.</text>
</comment>
<protein>
    <submittedName>
        <fullName evidence="1">Uncharacterized protein</fullName>
    </submittedName>
</protein>
<reference evidence="1" key="1">
    <citation type="journal article" date="2015" name="Nature">
        <title>Complex archaea that bridge the gap between prokaryotes and eukaryotes.</title>
        <authorList>
            <person name="Spang A."/>
            <person name="Saw J.H."/>
            <person name="Jorgensen S.L."/>
            <person name="Zaremba-Niedzwiedzka K."/>
            <person name="Martijn J."/>
            <person name="Lind A.E."/>
            <person name="van Eijk R."/>
            <person name="Schleper C."/>
            <person name="Guy L."/>
            <person name="Ettema T.J."/>
        </authorList>
    </citation>
    <scope>NUCLEOTIDE SEQUENCE</scope>
</reference>
<sequence length="101" mass="11964">MKEKLERELWRYENRAHFLELRLLGAWGKANEVEDGPGAGARLILRGEDESYNDFRIRKAVKFAIRNTTKIEVRENAFELSANWARIRFIKWLLNSEEQSP</sequence>
<dbReference type="EMBL" id="LAZR01000244">
    <property type="protein sequence ID" value="KKN79641.1"/>
    <property type="molecule type" value="Genomic_DNA"/>
</dbReference>
<organism evidence="1">
    <name type="scientific">marine sediment metagenome</name>
    <dbReference type="NCBI Taxonomy" id="412755"/>
    <lineage>
        <taxon>unclassified sequences</taxon>
        <taxon>metagenomes</taxon>
        <taxon>ecological metagenomes</taxon>
    </lineage>
</organism>